<organism evidence="8 9">
    <name type="scientific">Lymnaea stagnalis</name>
    <name type="common">Great pond snail</name>
    <name type="synonym">Helix stagnalis</name>
    <dbReference type="NCBI Taxonomy" id="6523"/>
    <lineage>
        <taxon>Eukaryota</taxon>
        <taxon>Metazoa</taxon>
        <taxon>Spiralia</taxon>
        <taxon>Lophotrochozoa</taxon>
        <taxon>Mollusca</taxon>
        <taxon>Gastropoda</taxon>
        <taxon>Heterobranchia</taxon>
        <taxon>Euthyneura</taxon>
        <taxon>Panpulmonata</taxon>
        <taxon>Hygrophila</taxon>
        <taxon>Lymnaeoidea</taxon>
        <taxon>Lymnaeidae</taxon>
        <taxon>Lymnaea</taxon>
    </lineage>
</organism>
<sequence length="226" mass="25225">MSLSVAVVGAGIVGLSTAINVQTLISGVKVTIIADSFGRDTTTPVSPGLFLPIPSNLNMDQVLASEWLIDGWEHHYQMAKSPEGEISGQTFLSGHCLWSKPMEHGDYIIPKLVQDYKPLSDKEIQTMSHHKFGARFTTVAVDMGKYLPWRMKEFRSRGGNLISDIVYSLQELYGKYDIVVNCTGVRAREVVNDPGLMQVKAHALQVSKQWKKEFLIMDNDIFILPQ</sequence>
<comment type="similarity">
    <text evidence="3">Belongs to the DAMOX/DASOX family.</text>
</comment>
<keyword evidence="4" id="KW-0285">Flavoprotein</keyword>
<keyword evidence="9" id="KW-1185">Reference proteome</keyword>
<comment type="subcellular location">
    <subcellularLocation>
        <location evidence="2">Peroxisome matrix</location>
    </subcellularLocation>
</comment>
<evidence type="ECO:0000256" key="4">
    <source>
        <dbReference type="ARBA" id="ARBA00022630"/>
    </source>
</evidence>
<dbReference type="GO" id="GO:0003884">
    <property type="term" value="F:D-amino-acid oxidase activity"/>
    <property type="evidence" value="ECO:0007669"/>
    <property type="project" value="InterPro"/>
</dbReference>
<evidence type="ECO:0000256" key="3">
    <source>
        <dbReference type="ARBA" id="ARBA00006730"/>
    </source>
</evidence>
<evidence type="ECO:0000313" key="8">
    <source>
        <dbReference type="EMBL" id="CAL1541305.1"/>
    </source>
</evidence>
<evidence type="ECO:0000256" key="5">
    <source>
        <dbReference type="ARBA" id="ARBA00022827"/>
    </source>
</evidence>
<comment type="cofactor">
    <cofactor evidence="1">
        <name>FAD</name>
        <dbReference type="ChEBI" id="CHEBI:57692"/>
    </cofactor>
</comment>
<accession>A0AAV2I9V8</accession>
<gene>
    <name evidence="8" type="ORF">GSLYS_00014911001</name>
</gene>
<dbReference type="InterPro" id="IPR023209">
    <property type="entry name" value="DAO"/>
</dbReference>
<feature type="domain" description="FAD dependent oxidoreductase" evidence="7">
    <location>
        <begin position="5"/>
        <end position="213"/>
    </location>
</feature>
<keyword evidence="5" id="KW-0274">FAD</keyword>
<dbReference type="Pfam" id="PF01266">
    <property type="entry name" value="DAO"/>
    <property type="match status" value="1"/>
</dbReference>
<evidence type="ECO:0000313" key="9">
    <source>
        <dbReference type="Proteomes" id="UP001497497"/>
    </source>
</evidence>
<evidence type="ECO:0000256" key="2">
    <source>
        <dbReference type="ARBA" id="ARBA00004253"/>
    </source>
</evidence>
<dbReference type="Gene3D" id="3.40.50.720">
    <property type="entry name" value="NAD(P)-binding Rossmann-like Domain"/>
    <property type="match status" value="2"/>
</dbReference>
<dbReference type="GO" id="GO:0005782">
    <property type="term" value="C:peroxisomal matrix"/>
    <property type="evidence" value="ECO:0007669"/>
    <property type="project" value="UniProtKB-SubCell"/>
</dbReference>
<reference evidence="8 9" key="1">
    <citation type="submission" date="2024-04" db="EMBL/GenBank/DDBJ databases">
        <authorList>
            <consortium name="Genoscope - CEA"/>
            <person name="William W."/>
        </authorList>
    </citation>
    <scope>NUCLEOTIDE SEQUENCE [LARGE SCALE GENOMIC DNA]</scope>
</reference>
<dbReference type="GO" id="GO:0019478">
    <property type="term" value="P:D-amino acid catabolic process"/>
    <property type="evidence" value="ECO:0007669"/>
    <property type="project" value="TreeGrafter"/>
</dbReference>
<dbReference type="EMBL" id="CAXITT010000423">
    <property type="protein sequence ID" value="CAL1541305.1"/>
    <property type="molecule type" value="Genomic_DNA"/>
</dbReference>
<comment type="caution">
    <text evidence="8">The sequence shown here is derived from an EMBL/GenBank/DDBJ whole genome shotgun (WGS) entry which is preliminary data.</text>
</comment>
<dbReference type="GO" id="GO:0071949">
    <property type="term" value="F:FAD binding"/>
    <property type="evidence" value="ECO:0007669"/>
    <property type="project" value="InterPro"/>
</dbReference>
<keyword evidence="6" id="KW-0560">Oxidoreductase</keyword>
<evidence type="ECO:0000259" key="7">
    <source>
        <dbReference type="Pfam" id="PF01266"/>
    </source>
</evidence>
<dbReference type="AlphaFoldDB" id="A0AAV2I9V8"/>
<proteinExistence type="inferred from homology"/>
<dbReference type="PANTHER" id="PTHR11530:SF11">
    <property type="entry name" value="D-ASPARTATE OXIDASE"/>
    <property type="match status" value="1"/>
</dbReference>
<dbReference type="Proteomes" id="UP001497497">
    <property type="component" value="Unassembled WGS sequence"/>
</dbReference>
<name>A0AAV2I9V8_LYMST</name>
<evidence type="ECO:0000256" key="6">
    <source>
        <dbReference type="ARBA" id="ARBA00023002"/>
    </source>
</evidence>
<dbReference type="InterPro" id="IPR006076">
    <property type="entry name" value="FAD-dep_OxRdtase"/>
</dbReference>
<dbReference type="SUPFAM" id="SSF51971">
    <property type="entry name" value="Nucleotide-binding domain"/>
    <property type="match status" value="1"/>
</dbReference>
<protein>
    <recommendedName>
        <fullName evidence="7">FAD dependent oxidoreductase domain-containing protein</fullName>
    </recommendedName>
</protein>
<dbReference type="PANTHER" id="PTHR11530">
    <property type="entry name" value="D-AMINO ACID OXIDASE"/>
    <property type="match status" value="1"/>
</dbReference>
<evidence type="ECO:0000256" key="1">
    <source>
        <dbReference type="ARBA" id="ARBA00001974"/>
    </source>
</evidence>